<gene>
    <name evidence="1" type="ORF">RRH01S_02_00520</name>
</gene>
<accession>A0AA87Q1E8</accession>
<name>A0AA87Q1E8_RHIRH</name>
<protein>
    <submittedName>
        <fullName evidence="1">Uncharacterized protein</fullName>
    </submittedName>
</protein>
<evidence type="ECO:0000313" key="1">
    <source>
        <dbReference type="EMBL" id="GAJ91385.1"/>
    </source>
</evidence>
<comment type="caution">
    <text evidence="1">The sequence shown here is derived from an EMBL/GenBank/DDBJ whole genome shotgun (WGS) entry which is preliminary data.</text>
</comment>
<dbReference type="EMBL" id="BAYX01000002">
    <property type="protein sequence ID" value="GAJ91385.1"/>
    <property type="molecule type" value="Genomic_DNA"/>
</dbReference>
<reference evidence="1 2" key="1">
    <citation type="submission" date="2014-05" db="EMBL/GenBank/DDBJ databases">
        <title>Whole genome shotgun sequence of Rhizobium rhizogenes NBRC 13257.</title>
        <authorList>
            <person name="Katano-Makiyama Y."/>
            <person name="Hosoyama A."/>
            <person name="Hashimoto M."/>
            <person name="Hosoyama Y."/>
            <person name="Noguchi M."/>
            <person name="Tsuchikane K."/>
            <person name="Kimura A."/>
            <person name="Ohji S."/>
            <person name="Ichikawa N."/>
            <person name="Yamazoe A."/>
            <person name="Fujita N."/>
        </authorList>
    </citation>
    <scope>NUCLEOTIDE SEQUENCE [LARGE SCALE GENOMIC DNA]</scope>
    <source>
        <strain evidence="1 2">NBRC 13257</strain>
    </source>
</reference>
<organism evidence="1 2">
    <name type="scientific">Rhizobium rhizogenes NBRC 13257</name>
    <dbReference type="NCBI Taxonomy" id="1220581"/>
    <lineage>
        <taxon>Bacteria</taxon>
        <taxon>Pseudomonadati</taxon>
        <taxon>Pseudomonadota</taxon>
        <taxon>Alphaproteobacteria</taxon>
        <taxon>Hyphomicrobiales</taxon>
        <taxon>Rhizobiaceae</taxon>
        <taxon>Rhizobium/Agrobacterium group</taxon>
        <taxon>Rhizobium</taxon>
    </lineage>
</organism>
<evidence type="ECO:0000313" key="2">
    <source>
        <dbReference type="Proteomes" id="UP000026941"/>
    </source>
</evidence>
<proteinExistence type="predicted"/>
<dbReference type="AlphaFoldDB" id="A0AA87Q1E8"/>
<dbReference type="Proteomes" id="UP000026941">
    <property type="component" value="Unassembled WGS sequence"/>
</dbReference>
<sequence length="147" mass="16772">MGGRVGSVDKSFNLTGIWNGIYNYPAKYEIPESHFLATLIEFGSSFSGSIHEIMQRRGHRGVKAHASVEGRRTEDLVTFVKFYDGDDLSHNVHYEGHLSLDGCEIEGHWHIPHEDPARVFAGRFLMIRRRAVKTQQTLHERFEHAAP</sequence>